<dbReference type="SFLD" id="SFLDS00003">
    <property type="entry name" value="Haloacid_Dehalogenase"/>
    <property type="match status" value="1"/>
</dbReference>
<dbReference type="NCBIfam" id="TIGR00099">
    <property type="entry name" value="Cof-subfamily"/>
    <property type="match status" value="1"/>
</dbReference>
<dbReference type="Gene3D" id="3.40.50.1000">
    <property type="entry name" value="HAD superfamily/HAD-like"/>
    <property type="match status" value="1"/>
</dbReference>
<dbReference type="RefSeq" id="WP_177178305.1">
    <property type="nucleotide sequence ID" value="NZ_FODJ01000010.1"/>
</dbReference>
<dbReference type="SFLD" id="SFLDG01140">
    <property type="entry name" value="C2.B:_Phosphomannomutase_and_P"/>
    <property type="match status" value="1"/>
</dbReference>
<keyword evidence="2" id="KW-1185">Reference proteome</keyword>
<dbReference type="Proteomes" id="UP000199300">
    <property type="component" value="Unassembled WGS sequence"/>
</dbReference>
<dbReference type="InterPro" id="IPR023214">
    <property type="entry name" value="HAD_sf"/>
</dbReference>
<proteinExistence type="predicted"/>
<dbReference type="InterPro" id="IPR000150">
    <property type="entry name" value="Cof"/>
</dbReference>
<sequence length="264" mass="29338">MIKLFATDLDGTLLQQHTYVTNKDHIALTSISALGVDLTFASGRSDQEMTQLFKELGVNGHRVSQNGAFVVNKQGEVITESHLDQKVSPHLYDVIKKKGHHFFISTRDHIHYEEKTAFIENIQGIFKFPLKHSPTIANDLTNSTLASKFMILAEQTDLLELKTEIDRAFNGQIDCFLSATKCLDIVPVGINKAAGLNHLLQSLNIKANELAVIGDSYNDIEMLKMTPHSFVMSTADEVVKQAGAHVVDHVYEAVEYVKDMVNAS</sequence>
<reference evidence="1 2" key="1">
    <citation type="submission" date="2016-10" db="EMBL/GenBank/DDBJ databases">
        <authorList>
            <person name="de Groot N.N."/>
        </authorList>
    </citation>
    <scope>NUCLEOTIDE SEQUENCE [LARGE SCALE GENOMIC DNA]</scope>
    <source>
        <strain evidence="1 2">CGMCC 1.10434</strain>
    </source>
</reference>
<dbReference type="GO" id="GO:0005829">
    <property type="term" value="C:cytosol"/>
    <property type="evidence" value="ECO:0007669"/>
    <property type="project" value="TreeGrafter"/>
</dbReference>
<evidence type="ECO:0000313" key="2">
    <source>
        <dbReference type="Proteomes" id="UP000199300"/>
    </source>
</evidence>
<dbReference type="EMBL" id="FODJ01000010">
    <property type="protein sequence ID" value="SEO66614.1"/>
    <property type="molecule type" value="Genomic_DNA"/>
</dbReference>
<dbReference type="GO" id="GO:0000287">
    <property type="term" value="F:magnesium ion binding"/>
    <property type="evidence" value="ECO:0007669"/>
    <property type="project" value="TreeGrafter"/>
</dbReference>
<dbReference type="STRING" id="872970.SAMN04488134_110113"/>
<dbReference type="InterPro" id="IPR006379">
    <property type="entry name" value="HAD-SF_hydro_IIB"/>
</dbReference>
<dbReference type="InterPro" id="IPR036412">
    <property type="entry name" value="HAD-like_sf"/>
</dbReference>
<evidence type="ECO:0008006" key="3">
    <source>
        <dbReference type="Google" id="ProtNLM"/>
    </source>
</evidence>
<dbReference type="AlphaFoldDB" id="A0A1H8RKA2"/>
<accession>A0A1H8RKA2</accession>
<gene>
    <name evidence="1" type="ORF">SAMN04488134_110113</name>
</gene>
<dbReference type="PANTHER" id="PTHR10000:SF8">
    <property type="entry name" value="HAD SUPERFAMILY HYDROLASE-LIKE, TYPE 3"/>
    <property type="match status" value="1"/>
</dbReference>
<dbReference type="GO" id="GO:0016791">
    <property type="term" value="F:phosphatase activity"/>
    <property type="evidence" value="ECO:0007669"/>
    <property type="project" value="TreeGrafter"/>
</dbReference>
<name>A0A1H8RKA2_9BACI</name>
<dbReference type="PANTHER" id="PTHR10000">
    <property type="entry name" value="PHOSPHOSERINE PHOSPHATASE"/>
    <property type="match status" value="1"/>
</dbReference>
<dbReference type="NCBIfam" id="TIGR01484">
    <property type="entry name" value="HAD-SF-IIB"/>
    <property type="match status" value="1"/>
</dbReference>
<evidence type="ECO:0000313" key="1">
    <source>
        <dbReference type="EMBL" id="SEO66614.1"/>
    </source>
</evidence>
<dbReference type="Gene3D" id="3.30.1240.10">
    <property type="match status" value="1"/>
</dbReference>
<dbReference type="Pfam" id="PF08282">
    <property type="entry name" value="Hydrolase_3"/>
    <property type="match status" value="1"/>
</dbReference>
<protein>
    <recommendedName>
        <fullName evidence="3">Cof subfamily of IIB subfamily of haloacid dehalogenase superfamily/HAD-superfamily hydrolase, subfamily IIB</fullName>
    </recommendedName>
</protein>
<dbReference type="SUPFAM" id="SSF56784">
    <property type="entry name" value="HAD-like"/>
    <property type="match status" value="1"/>
</dbReference>
<organism evidence="1 2">
    <name type="scientific">Amphibacillus marinus</name>
    <dbReference type="NCBI Taxonomy" id="872970"/>
    <lineage>
        <taxon>Bacteria</taxon>
        <taxon>Bacillati</taxon>
        <taxon>Bacillota</taxon>
        <taxon>Bacilli</taxon>
        <taxon>Bacillales</taxon>
        <taxon>Bacillaceae</taxon>
        <taxon>Amphibacillus</taxon>
    </lineage>
</organism>